<evidence type="ECO:0000313" key="10">
    <source>
        <dbReference type="EMBL" id="KAJ8102693.1"/>
    </source>
</evidence>
<feature type="chain" id="PRO_5042038685" description="chitin deacetylase" evidence="8">
    <location>
        <begin position="19"/>
        <end position="316"/>
    </location>
</feature>
<evidence type="ECO:0000256" key="2">
    <source>
        <dbReference type="ARBA" id="ARBA00022723"/>
    </source>
</evidence>
<protein>
    <recommendedName>
        <fullName evidence="6">chitin deacetylase</fullName>
        <ecNumber evidence="6">3.5.1.41</ecNumber>
    </recommendedName>
</protein>
<evidence type="ECO:0000256" key="7">
    <source>
        <dbReference type="ARBA" id="ARBA00048494"/>
    </source>
</evidence>
<evidence type="ECO:0000256" key="8">
    <source>
        <dbReference type="SAM" id="SignalP"/>
    </source>
</evidence>
<keyword evidence="2" id="KW-0479">Metal-binding</keyword>
<comment type="catalytic activity">
    <reaction evidence="7">
        <text>[(1-&gt;4)-N-acetyl-beta-D-glucosaminyl](n) + n H2O = chitosan + n acetate</text>
        <dbReference type="Rhea" id="RHEA:10464"/>
        <dbReference type="Rhea" id="RHEA-COMP:9593"/>
        <dbReference type="Rhea" id="RHEA-COMP:9597"/>
        <dbReference type="ChEBI" id="CHEBI:15377"/>
        <dbReference type="ChEBI" id="CHEBI:17029"/>
        <dbReference type="ChEBI" id="CHEBI:30089"/>
        <dbReference type="ChEBI" id="CHEBI:57704"/>
        <dbReference type="EC" id="3.5.1.41"/>
    </reaction>
    <physiologicalReaction direction="left-to-right" evidence="7">
        <dbReference type="Rhea" id="RHEA:10465"/>
    </physiologicalReaction>
</comment>
<dbReference type="Gene3D" id="3.20.20.370">
    <property type="entry name" value="Glycoside hydrolase/deacetylase"/>
    <property type="match status" value="1"/>
</dbReference>
<keyword evidence="4" id="KW-0146">Chitin degradation</keyword>
<keyword evidence="4" id="KW-0624">Polysaccharide degradation</keyword>
<evidence type="ECO:0000256" key="4">
    <source>
        <dbReference type="ARBA" id="ARBA00023024"/>
    </source>
</evidence>
<sequence length="316" mass="35355">MKITVLAVLTTFCSVSMASFHAPWSRPFTNTSNTISDSLSCFGPVQKDFYYPRANFPKWLSDITGLHRWPGLSPPYVNGTNFNFSGIPEGPLYTQQSCNVTSHSQCSFDCDLCVGPKDIRHCNYLIQTFDDGPTPDTPTLLHHLHKTGNKASFFVLGIQVVVYPDVFRAMHYEGHFLASHTYGHRHLPSLSNRDIVAQLQWATWAMNATAGVIPKYFRPPFGGVDNRVRMIAERLGLTVIVWDLDTNDWKLTDQSRTLVDIFDQIQVWKTANIHGILLEHDNTMISVDAGIEISNIVGNGNITAANCKDDSAAWYG</sequence>
<dbReference type="InterPro" id="IPR011330">
    <property type="entry name" value="Glyco_hydro/deAcase_b/a-brl"/>
</dbReference>
<dbReference type="GO" id="GO:0004099">
    <property type="term" value="F:chitin deacetylase activity"/>
    <property type="evidence" value="ECO:0007669"/>
    <property type="project" value="UniProtKB-EC"/>
</dbReference>
<keyword evidence="8" id="KW-0732">Signal</keyword>
<dbReference type="GO" id="GO:0005975">
    <property type="term" value="P:carbohydrate metabolic process"/>
    <property type="evidence" value="ECO:0007669"/>
    <property type="project" value="InterPro"/>
</dbReference>
<keyword evidence="11" id="KW-1185">Reference proteome</keyword>
<keyword evidence="5" id="KW-0170">Cobalt</keyword>
<feature type="domain" description="NodB homology" evidence="9">
    <location>
        <begin position="123"/>
        <end position="305"/>
    </location>
</feature>
<dbReference type="GeneID" id="80884252"/>
<evidence type="ECO:0000256" key="6">
    <source>
        <dbReference type="ARBA" id="ARBA00024056"/>
    </source>
</evidence>
<dbReference type="Pfam" id="PF01522">
    <property type="entry name" value="Polysacc_deac_1"/>
    <property type="match status" value="1"/>
</dbReference>
<accession>A0AAD7QWM8</accession>
<proteinExistence type="predicted"/>
<evidence type="ECO:0000259" key="9">
    <source>
        <dbReference type="PROSITE" id="PS51677"/>
    </source>
</evidence>
<evidence type="ECO:0000256" key="3">
    <source>
        <dbReference type="ARBA" id="ARBA00022801"/>
    </source>
</evidence>
<dbReference type="AlphaFoldDB" id="A0AAD7QWM8"/>
<dbReference type="GO" id="GO:0005628">
    <property type="term" value="C:prospore membrane"/>
    <property type="evidence" value="ECO:0007669"/>
    <property type="project" value="TreeGrafter"/>
</dbReference>
<dbReference type="PANTHER" id="PTHR10587">
    <property type="entry name" value="GLYCOSYL TRANSFERASE-RELATED"/>
    <property type="match status" value="1"/>
</dbReference>
<dbReference type="EC" id="3.5.1.41" evidence="6"/>
<keyword evidence="3" id="KW-0378">Hydrolase</keyword>
<evidence type="ECO:0000256" key="5">
    <source>
        <dbReference type="ARBA" id="ARBA00023285"/>
    </source>
</evidence>
<keyword evidence="4" id="KW-0119">Carbohydrate metabolism</keyword>
<dbReference type="EMBL" id="JARPMG010000002">
    <property type="protein sequence ID" value="KAJ8102693.1"/>
    <property type="molecule type" value="Genomic_DNA"/>
</dbReference>
<dbReference type="GO" id="GO:0046872">
    <property type="term" value="F:metal ion binding"/>
    <property type="evidence" value="ECO:0007669"/>
    <property type="project" value="UniProtKB-KW"/>
</dbReference>
<name>A0AAD7QWM8_9ASCO</name>
<dbReference type="PROSITE" id="PS51677">
    <property type="entry name" value="NODB"/>
    <property type="match status" value="1"/>
</dbReference>
<dbReference type="GO" id="GO:0006032">
    <property type="term" value="P:chitin catabolic process"/>
    <property type="evidence" value="ECO:0007669"/>
    <property type="project" value="UniProtKB-KW"/>
</dbReference>
<dbReference type="SUPFAM" id="SSF88713">
    <property type="entry name" value="Glycoside hydrolase/deacetylase"/>
    <property type="match status" value="1"/>
</dbReference>
<comment type="cofactor">
    <cofactor evidence="1">
        <name>Co(2+)</name>
        <dbReference type="ChEBI" id="CHEBI:48828"/>
    </cofactor>
</comment>
<dbReference type="PANTHER" id="PTHR10587:SF133">
    <property type="entry name" value="CHITIN DEACETYLASE 1-RELATED"/>
    <property type="match status" value="1"/>
</dbReference>
<dbReference type="GO" id="GO:0030476">
    <property type="term" value="P:ascospore wall assembly"/>
    <property type="evidence" value="ECO:0007669"/>
    <property type="project" value="TreeGrafter"/>
</dbReference>
<reference evidence="10" key="1">
    <citation type="submission" date="2023-03" db="EMBL/GenBank/DDBJ databases">
        <title>Near-Complete genome sequence of Lipomyces tetrasporous NRRL Y-64009, an oleaginous yeast capable of growing on lignocellulosic hydrolysates.</title>
        <authorList>
            <consortium name="Lawrence Berkeley National Laboratory"/>
            <person name="Jagtap S.S."/>
            <person name="Liu J.-J."/>
            <person name="Walukiewicz H.E."/>
            <person name="Pangilinan J."/>
            <person name="Lipzen A."/>
            <person name="Ahrendt S."/>
            <person name="Koriabine M."/>
            <person name="Cobaugh K."/>
            <person name="Salamov A."/>
            <person name="Yoshinaga Y."/>
            <person name="Ng V."/>
            <person name="Daum C."/>
            <person name="Grigoriev I.V."/>
            <person name="Slininger P.J."/>
            <person name="Dien B.S."/>
            <person name="Jin Y.-S."/>
            <person name="Rao C.V."/>
        </authorList>
    </citation>
    <scope>NUCLEOTIDE SEQUENCE</scope>
    <source>
        <strain evidence="10">NRRL Y-64009</strain>
    </source>
</reference>
<dbReference type="InterPro" id="IPR050248">
    <property type="entry name" value="Polysacc_deacetylase_ArnD"/>
</dbReference>
<feature type="signal peptide" evidence="8">
    <location>
        <begin position="1"/>
        <end position="18"/>
    </location>
</feature>
<dbReference type="InterPro" id="IPR002509">
    <property type="entry name" value="NODB_dom"/>
</dbReference>
<dbReference type="Proteomes" id="UP001217417">
    <property type="component" value="Unassembled WGS sequence"/>
</dbReference>
<gene>
    <name evidence="10" type="ORF">POJ06DRAFT_265556</name>
</gene>
<evidence type="ECO:0000256" key="1">
    <source>
        <dbReference type="ARBA" id="ARBA00001941"/>
    </source>
</evidence>
<comment type="caution">
    <text evidence="10">The sequence shown here is derived from an EMBL/GenBank/DDBJ whole genome shotgun (WGS) entry which is preliminary data.</text>
</comment>
<evidence type="ECO:0000313" key="11">
    <source>
        <dbReference type="Proteomes" id="UP001217417"/>
    </source>
</evidence>
<organism evidence="10 11">
    <name type="scientific">Lipomyces tetrasporus</name>
    <dbReference type="NCBI Taxonomy" id="54092"/>
    <lineage>
        <taxon>Eukaryota</taxon>
        <taxon>Fungi</taxon>
        <taxon>Dikarya</taxon>
        <taxon>Ascomycota</taxon>
        <taxon>Saccharomycotina</taxon>
        <taxon>Lipomycetes</taxon>
        <taxon>Lipomycetales</taxon>
        <taxon>Lipomycetaceae</taxon>
        <taxon>Lipomyces</taxon>
    </lineage>
</organism>
<dbReference type="RefSeq" id="XP_056046143.1">
    <property type="nucleotide sequence ID" value="XM_056189086.1"/>
</dbReference>